<evidence type="ECO:0000256" key="3">
    <source>
        <dbReference type="SAM" id="Phobius"/>
    </source>
</evidence>
<keyword evidence="3" id="KW-0472">Membrane</keyword>
<keyword evidence="5" id="KW-1185">Reference proteome</keyword>
<evidence type="ECO:0000313" key="4">
    <source>
        <dbReference type="EMBL" id="SIM78747.1"/>
    </source>
</evidence>
<keyword evidence="1 2" id="KW-0808">Transferase</keyword>
<dbReference type="InterPro" id="IPR000462">
    <property type="entry name" value="CDP-OH_P_trans"/>
</dbReference>
<dbReference type="RefSeq" id="WP_074310728.1">
    <property type="nucleotide sequence ID" value="NZ_FSQT01000001.1"/>
</dbReference>
<reference evidence="5" key="1">
    <citation type="submission" date="2016-12" db="EMBL/GenBank/DDBJ databases">
        <authorList>
            <person name="Varghese N."/>
            <person name="Submissions S."/>
        </authorList>
    </citation>
    <scope>NUCLEOTIDE SEQUENCE [LARGE SCALE GENOMIC DNA]</scope>
    <source>
        <strain evidence="5">DSM 45599</strain>
    </source>
</reference>
<dbReference type="GO" id="GO:0016780">
    <property type="term" value="F:phosphotransferase activity, for other substituted phosphate groups"/>
    <property type="evidence" value="ECO:0007669"/>
    <property type="project" value="InterPro"/>
</dbReference>
<evidence type="ECO:0000256" key="1">
    <source>
        <dbReference type="ARBA" id="ARBA00022679"/>
    </source>
</evidence>
<dbReference type="STRING" id="709881.SAMN04489832_2037"/>
<dbReference type="Pfam" id="PF01066">
    <property type="entry name" value="CDP-OH_P_transf"/>
    <property type="match status" value="1"/>
</dbReference>
<dbReference type="Proteomes" id="UP000185124">
    <property type="component" value="Unassembled WGS sequence"/>
</dbReference>
<dbReference type="AlphaFoldDB" id="A0A1N5W357"/>
<name>A0A1N5W357_9ACTN</name>
<feature type="transmembrane region" description="Helical" evidence="3">
    <location>
        <begin position="204"/>
        <end position="225"/>
    </location>
</feature>
<evidence type="ECO:0000313" key="5">
    <source>
        <dbReference type="Proteomes" id="UP000185124"/>
    </source>
</evidence>
<organism evidence="4 5">
    <name type="scientific">Micromonospora cremea</name>
    <dbReference type="NCBI Taxonomy" id="709881"/>
    <lineage>
        <taxon>Bacteria</taxon>
        <taxon>Bacillati</taxon>
        <taxon>Actinomycetota</taxon>
        <taxon>Actinomycetes</taxon>
        <taxon>Micromonosporales</taxon>
        <taxon>Micromonosporaceae</taxon>
        <taxon>Micromonospora</taxon>
    </lineage>
</organism>
<gene>
    <name evidence="4" type="ORF">SAMN04489832_2037</name>
</gene>
<dbReference type="GO" id="GO:0008654">
    <property type="term" value="P:phospholipid biosynthetic process"/>
    <property type="evidence" value="ECO:0007669"/>
    <property type="project" value="InterPro"/>
</dbReference>
<comment type="similarity">
    <text evidence="2">Belongs to the CDP-alcohol phosphatidyltransferase class-I family.</text>
</comment>
<sequence length="320" mass="32542">MPTIRSGPMIGLSAQLVVLAALAVTVGLGGAGWLVGTGYAVVTCLALSRGLHRAGAFRLGPADRVTLTRAVLVGAVTALVADSFGRPAPVGLLVAVSAVALLLDAVDGQVARRTGTVSALGARFDMEVDAFLILVLSVHVAPAAGGWVLVIGLMRYAFVAASAVLPWLGGSLPPRYWRKVVAAAQGVLLAVAAAEVLPEPWTTLVLVVALALLVESFGRDVAWLWRRRPTLRQAHPVPAATTAPTAPPVMPARTASVPSAVPARTAPPVPAPVAGPVALPPLLPVVVRSTVALPPLLPVPAPAPAMAAGSGGTVHSDWRL</sequence>
<evidence type="ECO:0000256" key="2">
    <source>
        <dbReference type="RuleBase" id="RU003750"/>
    </source>
</evidence>
<protein>
    <submittedName>
        <fullName evidence="4">Phosphatidylglycerophosphate synthase</fullName>
    </submittedName>
</protein>
<accession>A0A1N5W357</accession>
<dbReference type="GO" id="GO:0016020">
    <property type="term" value="C:membrane"/>
    <property type="evidence" value="ECO:0007669"/>
    <property type="project" value="InterPro"/>
</dbReference>
<keyword evidence="3" id="KW-1133">Transmembrane helix</keyword>
<proteinExistence type="inferred from homology"/>
<dbReference type="InterPro" id="IPR043130">
    <property type="entry name" value="CDP-OH_PTrfase_TM_dom"/>
</dbReference>
<dbReference type="InterPro" id="IPR048254">
    <property type="entry name" value="CDP_ALCOHOL_P_TRANSF_CS"/>
</dbReference>
<dbReference type="PROSITE" id="PS00379">
    <property type="entry name" value="CDP_ALCOHOL_P_TRANSF"/>
    <property type="match status" value="1"/>
</dbReference>
<feature type="transmembrane region" description="Helical" evidence="3">
    <location>
        <begin position="87"/>
        <end position="103"/>
    </location>
</feature>
<keyword evidence="3" id="KW-0812">Transmembrane</keyword>
<dbReference type="EMBL" id="FSQT01000001">
    <property type="protein sequence ID" value="SIM78747.1"/>
    <property type="molecule type" value="Genomic_DNA"/>
</dbReference>
<dbReference type="Gene3D" id="1.20.120.1760">
    <property type="match status" value="1"/>
</dbReference>